<dbReference type="OrthoDB" id="6509413at2759"/>
<proteinExistence type="predicted"/>
<dbReference type="AlphaFoldDB" id="A0A653D2V5"/>
<name>A0A653D2V5_CALMS</name>
<gene>
    <name evidence="1" type="ORF">CALMAC_LOCUS13957</name>
</gene>
<dbReference type="EMBL" id="CAACVG010009906">
    <property type="protein sequence ID" value="VEN54499.1"/>
    <property type="molecule type" value="Genomic_DNA"/>
</dbReference>
<reference evidence="1 2" key="1">
    <citation type="submission" date="2019-01" db="EMBL/GenBank/DDBJ databases">
        <authorList>
            <person name="Sayadi A."/>
        </authorList>
    </citation>
    <scope>NUCLEOTIDE SEQUENCE [LARGE SCALE GENOMIC DNA]</scope>
</reference>
<sequence>MTRVQQVRKCAKPLKLGLDWIGSDLLCEIKIAVRKREGGCGYPLRPWLLTPIVNAEPGTPEQHYTRMHSITRNTLEDKKKQVDAIYIDFSRG</sequence>
<dbReference type="Proteomes" id="UP000410492">
    <property type="component" value="Unassembled WGS sequence"/>
</dbReference>
<evidence type="ECO:0000313" key="1">
    <source>
        <dbReference type="EMBL" id="VEN54499.1"/>
    </source>
</evidence>
<protein>
    <submittedName>
        <fullName evidence="1">Uncharacterized protein</fullName>
    </submittedName>
</protein>
<evidence type="ECO:0000313" key="2">
    <source>
        <dbReference type="Proteomes" id="UP000410492"/>
    </source>
</evidence>
<organism evidence="1 2">
    <name type="scientific">Callosobruchus maculatus</name>
    <name type="common">Southern cowpea weevil</name>
    <name type="synonym">Pulse bruchid</name>
    <dbReference type="NCBI Taxonomy" id="64391"/>
    <lineage>
        <taxon>Eukaryota</taxon>
        <taxon>Metazoa</taxon>
        <taxon>Ecdysozoa</taxon>
        <taxon>Arthropoda</taxon>
        <taxon>Hexapoda</taxon>
        <taxon>Insecta</taxon>
        <taxon>Pterygota</taxon>
        <taxon>Neoptera</taxon>
        <taxon>Endopterygota</taxon>
        <taxon>Coleoptera</taxon>
        <taxon>Polyphaga</taxon>
        <taxon>Cucujiformia</taxon>
        <taxon>Chrysomeloidea</taxon>
        <taxon>Chrysomelidae</taxon>
        <taxon>Bruchinae</taxon>
        <taxon>Bruchini</taxon>
        <taxon>Callosobruchus</taxon>
    </lineage>
</organism>
<accession>A0A653D2V5</accession>
<keyword evidence="2" id="KW-1185">Reference proteome</keyword>